<organism evidence="2 3">
    <name type="scientific">Marinobacter halodurans</name>
    <dbReference type="NCBI Taxonomy" id="2528979"/>
    <lineage>
        <taxon>Bacteria</taxon>
        <taxon>Pseudomonadati</taxon>
        <taxon>Pseudomonadota</taxon>
        <taxon>Gammaproteobacteria</taxon>
        <taxon>Pseudomonadales</taxon>
        <taxon>Marinobacteraceae</taxon>
        <taxon>Marinobacter</taxon>
    </lineage>
</organism>
<keyword evidence="1" id="KW-0732">Signal</keyword>
<gene>
    <name evidence="2" type="ORF">EZI54_22490</name>
</gene>
<protein>
    <submittedName>
        <fullName evidence="2">Uncharacterized protein</fullName>
    </submittedName>
</protein>
<proteinExistence type="predicted"/>
<comment type="caution">
    <text evidence="2">The sequence shown here is derived from an EMBL/GenBank/DDBJ whole genome shotgun (WGS) entry which is preliminary data.</text>
</comment>
<name>A0ABY1ZGK2_9GAMM</name>
<evidence type="ECO:0000313" key="2">
    <source>
        <dbReference type="EMBL" id="TBW47552.1"/>
    </source>
</evidence>
<feature type="chain" id="PRO_5046367335" evidence="1">
    <location>
        <begin position="23"/>
        <end position="169"/>
    </location>
</feature>
<dbReference type="EMBL" id="SJDL01000063">
    <property type="protein sequence ID" value="TBW47552.1"/>
    <property type="molecule type" value="Genomic_DNA"/>
</dbReference>
<dbReference type="PROSITE" id="PS51257">
    <property type="entry name" value="PROKAR_LIPOPROTEIN"/>
    <property type="match status" value="1"/>
</dbReference>
<feature type="signal peptide" evidence="1">
    <location>
        <begin position="1"/>
        <end position="22"/>
    </location>
</feature>
<reference evidence="2 3" key="1">
    <citation type="submission" date="2019-02" db="EMBL/GenBank/DDBJ databases">
        <title>Marinobacter halodurans sp. nov., a marine bacterium isolated from sea tidal flat.</title>
        <authorList>
            <person name="Yoo Y."/>
            <person name="Lee D.W."/>
            <person name="Kim B.S."/>
            <person name="Kim J.-J."/>
        </authorList>
    </citation>
    <scope>NUCLEOTIDE SEQUENCE [LARGE SCALE GENOMIC DNA]</scope>
    <source>
        <strain evidence="2 3">YJ-S3-2</strain>
    </source>
</reference>
<keyword evidence="3" id="KW-1185">Reference proteome</keyword>
<evidence type="ECO:0000256" key="1">
    <source>
        <dbReference type="SAM" id="SignalP"/>
    </source>
</evidence>
<evidence type="ECO:0000313" key="3">
    <source>
        <dbReference type="Proteomes" id="UP000313645"/>
    </source>
</evidence>
<dbReference type="RefSeq" id="WP_131484117.1">
    <property type="nucleotide sequence ID" value="NZ_SJDL01000063.1"/>
</dbReference>
<accession>A0ABY1ZGK2</accession>
<dbReference type="Proteomes" id="UP000313645">
    <property type="component" value="Unassembled WGS sequence"/>
</dbReference>
<sequence length="169" mass="18485">MRFLLTAICALALTGCATTGSADRVKVVYSGLNFYIPTGVVAVGSVEGEQGFLAFKYSTTPGEQFVAFSDESGIDNGGCSYSEFFQQVLELSSENTCDLDAVNSFRTVFDVSSQSGVWQGDQYQAYYFPGDDQKFFVFLVLDDSKAIKIDTDFLDKDQMRAIVAEHVSS</sequence>